<proteinExistence type="predicted"/>
<feature type="transmembrane region" description="Helical" evidence="2">
    <location>
        <begin position="219"/>
        <end position="241"/>
    </location>
</feature>
<gene>
    <name evidence="3" type="ORF">SELO1098_LOCUS33791</name>
</gene>
<keyword evidence="2" id="KW-0472">Membrane</keyword>
<feature type="transmembrane region" description="Helical" evidence="2">
    <location>
        <begin position="261"/>
        <end position="283"/>
    </location>
</feature>
<dbReference type="EMBL" id="HBIC01065677">
    <property type="protein sequence ID" value="CAE0304920.1"/>
    <property type="molecule type" value="Transcribed_RNA"/>
</dbReference>
<evidence type="ECO:0000256" key="1">
    <source>
        <dbReference type="SAM" id="MobiDB-lite"/>
    </source>
</evidence>
<keyword evidence="2" id="KW-0812">Transmembrane</keyword>
<feature type="region of interest" description="Disordered" evidence="1">
    <location>
        <begin position="111"/>
        <end position="140"/>
    </location>
</feature>
<evidence type="ECO:0000256" key="2">
    <source>
        <dbReference type="SAM" id="Phobius"/>
    </source>
</evidence>
<feature type="transmembrane region" description="Helical" evidence="2">
    <location>
        <begin position="319"/>
        <end position="340"/>
    </location>
</feature>
<keyword evidence="2" id="KW-1133">Transmembrane helix</keyword>
<feature type="region of interest" description="Disordered" evidence="1">
    <location>
        <begin position="1"/>
        <end position="28"/>
    </location>
</feature>
<dbReference type="AlphaFoldDB" id="A0A7S3HTM8"/>
<sequence length="485" mass="53554">MSGEPNETEGEVGADTTTPTQGTAPRRRGRLDINNLAEEDIDEQEITVNLTSNGRLIDDELLSFVNVYFPNEIMAHEAYHVRHTTNPEQNRNGSRIVWVENSQTGDMIPIVRQNVSSRRRGKSGDNALSGGDEGEDEEEGLLDLERGQQQDSNANPYAALNLNVPPLPPPLDDTQDTSAGKLGSGGGSGGASSFVLRQEQEIAPIVSYHNLVMVQRASYLVFQGLLAGFCFTTLFSVQAAAGDDTKFLEFYQPISADYRRFFYILSTISLVGSVDLCLTVFSSRAEAQQSARRVQLQQQHSTTYNRALTALRLSYDTTAVLLSLLLALLYGVAFVMTLLMSTFDVLTTVRDGYQGSNWMQPALQDSTYTDDMTQWKAYNTLRVICAVAGWLGSCLFVWKDLIQLNAKSADLFRLRETTVAWSSRVQEMEGGAGLDQLRPAALKKLLAILKVGTDRARDALSFYEQEQQQPAVAAAVPFEMELETL</sequence>
<accession>A0A7S3HTM8</accession>
<name>A0A7S3HTM8_9STRA</name>
<protein>
    <submittedName>
        <fullName evidence="3">Uncharacterized protein</fullName>
    </submittedName>
</protein>
<reference evidence="3" key="1">
    <citation type="submission" date="2021-01" db="EMBL/GenBank/DDBJ databases">
        <authorList>
            <person name="Corre E."/>
            <person name="Pelletier E."/>
            <person name="Niang G."/>
            <person name="Scheremetjew M."/>
            <person name="Finn R."/>
            <person name="Kale V."/>
            <person name="Holt S."/>
            <person name="Cochrane G."/>
            <person name="Meng A."/>
            <person name="Brown T."/>
            <person name="Cohen L."/>
        </authorList>
    </citation>
    <scope>NUCLEOTIDE SEQUENCE</scope>
    <source>
        <strain evidence="3">CCAP 955/1</strain>
    </source>
</reference>
<feature type="region of interest" description="Disordered" evidence="1">
    <location>
        <begin position="158"/>
        <end position="186"/>
    </location>
</feature>
<feature type="transmembrane region" description="Helical" evidence="2">
    <location>
        <begin position="380"/>
        <end position="398"/>
    </location>
</feature>
<organism evidence="3">
    <name type="scientific">Spumella elongata</name>
    <dbReference type="NCBI Taxonomy" id="89044"/>
    <lineage>
        <taxon>Eukaryota</taxon>
        <taxon>Sar</taxon>
        <taxon>Stramenopiles</taxon>
        <taxon>Ochrophyta</taxon>
        <taxon>Chrysophyceae</taxon>
        <taxon>Chromulinales</taxon>
        <taxon>Chromulinaceae</taxon>
        <taxon>Spumella</taxon>
    </lineage>
</organism>
<evidence type="ECO:0000313" key="3">
    <source>
        <dbReference type="EMBL" id="CAE0304920.1"/>
    </source>
</evidence>
<feature type="compositionally biased region" description="Acidic residues" evidence="1">
    <location>
        <begin position="1"/>
        <end position="12"/>
    </location>
</feature>